<dbReference type="Proteomes" id="UP001177023">
    <property type="component" value="Unassembled WGS sequence"/>
</dbReference>
<feature type="non-terminal residue" evidence="3">
    <location>
        <position position="1"/>
    </location>
</feature>
<sequence length="1057" mass="120460">MTYHMLVDIIDGRLVLNEATFAVTYNRQVSYREELPSGMPVTVRSGETGHVYIFLLDTQGLFLNDCDGFISESIMIFTMLISEVLIFNLFHRPDGDDLRTIYRAVEISSNLVNRRPINNLLFLIRDAMLPDASADELLQSIWEQTENSKELTEACTVIRQNILNIGCVLMCAPSKNVREANHSVGLTDSDDRKFLDGILKVGSYIEKCADGSLMEKLELSFWKETLERIDADLPKLVRGIETTKPECIQRTATKIINKFDLHCSGTTAESVSQFYLTALEDIKLATSQRSLEVNHTELIAEIAKRLQVLHDNDMSNLRSIGDAEEFWRSNGIAKEAGSDAKTYDELKERLSARIRHELLPNHIRDLIDKREPTLQSLVQKRTRIAELEESKFIAIAVENEISFLKADVKKLEPMYVCSPRELLEIISTATPKVEKCFERVIMKRKNELMKLEALESPNAKIHERPFSYAAAAAKNQSHQEARIEGTARNAGLGKQLIRGAAFVSGADTQPEIPSRNAANSEKGLVASKKASHEKAATGNKSGTRAMSSSVALVPMSVISGMGTAPYSVGLEPFVTSGNQMLLNTENMMNQLGIRANSNTSSGARSDQETIVNKQQIQQASAKASQSSSTAYDRHQVEGLKDETKQPNQTTIDVKGNYNYKLVNTDYTASEQRAEIALLTSKLAKLQEEKASLDSKHGKCYVEIRDLKVTCTQYDEIHKNLLGFRHELRELVRENRKYDFLIREVRDELLRIEMERCLDRDYVHRGEPIYKKLHEQRGHVAAHSYELATDGTFKPQRIFFEPLVNRDASKNSAQYPLIDNSYDTCFREIENALHLDSMNCRAVAKAWVVEFQNWLMGWRFPFFIELSICFSFQINAEELLRKFGKGMPYAEDETATKNYRQFIDLFTERPPKDHLLPGALYRFCEQEMENIVSGYPDRYPMAVAAKLSREFCRRAWKDCSRQLPEKAAWMWDFISCVFIYKWAARIQQFSCKVEKEKPPRGRPYFLDMINYVTMDMSSKTGDKWKAQLIQILEGRQSDKAVKNLQDKIQSWHVALSHG</sequence>
<dbReference type="AlphaFoldDB" id="A0AA36C4F4"/>
<evidence type="ECO:0000313" key="4">
    <source>
        <dbReference type="Proteomes" id="UP001177023"/>
    </source>
</evidence>
<proteinExistence type="predicted"/>
<accession>A0AA36C4F4</accession>
<dbReference type="EMBL" id="CATQJA010000158">
    <property type="protein sequence ID" value="CAJ0557927.1"/>
    <property type="molecule type" value="Genomic_DNA"/>
</dbReference>
<reference evidence="3" key="1">
    <citation type="submission" date="2023-06" db="EMBL/GenBank/DDBJ databases">
        <authorList>
            <person name="Delattre M."/>
        </authorList>
    </citation>
    <scope>NUCLEOTIDE SEQUENCE</scope>
    <source>
        <strain evidence="3">AF72</strain>
    </source>
</reference>
<feature type="region of interest" description="Disordered" evidence="2">
    <location>
        <begin position="507"/>
        <end position="542"/>
    </location>
</feature>
<gene>
    <name evidence="3" type="ORF">MSPICULIGERA_LOCUS674</name>
</gene>
<feature type="compositionally biased region" description="Low complexity" evidence="2">
    <location>
        <begin position="613"/>
        <end position="628"/>
    </location>
</feature>
<keyword evidence="4" id="KW-1185">Reference proteome</keyword>
<comment type="caution">
    <text evidence="3">The sequence shown here is derived from an EMBL/GenBank/DDBJ whole genome shotgun (WGS) entry which is preliminary data.</text>
</comment>
<organism evidence="3 4">
    <name type="scientific">Mesorhabditis spiculigera</name>
    <dbReference type="NCBI Taxonomy" id="96644"/>
    <lineage>
        <taxon>Eukaryota</taxon>
        <taxon>Metazoa</taxon>
        <taxon>Ecdysozoa</taxon>
        <taxon>Nematoda</taxon>
        <taxon>Chromadorea</taxon>
        <taxon>Rhabditida</taxon>
        <taxon>Rhabditina</taxon>
        <taxon>Rhabditomorpha</taxon>
        <taxon>Rhabditoidea</taxon>
        <taxon>Rhabditidae</taxon>
        <taxon>Mesorhabditinae</taxon>
        <taxon>Mesorhabditis</taxon>
    </lineage>
</organism>
<feature type="compositionally biased region" description="Polar residues" evidence="2">
    <location>
        <begin position="595"/>
        <end position="612"/>
    </location>
</feature>
<feature type="coiled-coil region" evidence="1">
    <location>
        <begin position="668"/>
        <end position="695"/>
    </location>
</feature>
<feature type="compositionally biased region" description="Basic and acidic residues" evidence="2">
    <location>
        <begin position="631"/>
        <end position="644"/>
    </location>
</feature>
<keyword evidence="1" id="KW-0175">Coiled coil</keyword>
<protein>
    <recommendedName>
        <fullName evidence="5">Guanylate-binding protein N-terminal domain-containing protein</fullName>
    </recommendedName>
</protein>
<dbReference type="InterPro" id="IPR027417">
    <property type="entry name" value="P-loop_NTPase"/>
</dbReference>
<evidence type="ECO:0000256" key="2">
    <source>
        <dbReference type="SAM" id="MobiDB-lite"/>
    </source>
</evidence>
<evidence type="ECO:0000313" key="3">
    <source>
        <dbReference type="EMBL" id="CAJ0557927.1"/>
    </source>
</evidence>
<feature type="region of interest" description="Disordered" evidence="2">
    <location>
        <begin position="595"/>
        <end position="645"/>
    </location>
</feature>
<evidence type="ECO:0008006" key="5">
    <source>
        <dbReference type="Google" id="ProtNLM"/>
    </source>
</evidence>
<evidence type="ECO:0000256" key="1">
    <source>
        <dbReference type="SAM" id="Coils"/>
    </source>
</evidence>
<dbReference type="Gene3D" id="3.40.50.300">
    <property type="entry name" value="P-loop containing nucleotide triphosphate hydrolases"/>
    <property type="match status" value="1"/>
</dbReference>
<name>A0AA36C4F4_9BILA</name>